<dbReference type="Proteomes" id="UP001589750">
    <property type="component" value="Unassembled WGS sequence"/>
</dbReference>
<organism evidence="3 4">
    <name type="scientific">Nocardioides plantarum</name>
    <dbReference type="NCBI Taxonomy" id="29299"/>
    <lineage>
        <taxon>Bacteria</taxon>
        <taxon>Bacillati</taxon>
        <taxon>Actinomycetota</taxon>
        <taxon>Actinomycetes</taxon>
        <taxon>Propionibacteriales</taxon>
        <taxon>Nocardioidaceae</taxon>
        <taxon>Nocardioides</taxon>
    </lineage>
</organism>
<keyword evidence="4" id="KW-1185">Reference proteome</keyword>
<sequence>MGYGFGGFLLVVGLVLALAVTDQIEGVDLTMVGWIMAAVGAVVIVLTAVTWNSGRRARTVETVTNPDGTQTTVERRSQT</sequence>
<keyword evidence="1" id="KW-1133">Transmembrane helix</keyword>
<dbReference type="InterPro" id="IPR045597">
    <property type="entry name" value="DUF6458"/>
</dbReference>
<evidence type="ECO:0000313" key="4">
    <source>
        <dbReference type="Proteomes" id="UP001589750"/>
    </source>
</evidence>
<evidence type="ECO:0000259" key="2">
    <source>
        <dbReference type="Pfam" id="PF20059"/>
    </source>
</evidence>
<proteinExistence type="predicted"/>
<dbReference type="Pfam" id="PF20059">
    <property type="entry name" value="DUF6458"/>
    <property type="match status" value="1"/>
</dbReference>
<name>A0ABV5K9M6_9ACTN</name>
<feature type="domain" description="DUF6458" evidence="2">
    <location>
        <begin position="1"/>
        <end position="77"/>
    </location>
</feature>
<accession>A0ABV5K9M6</accession>
<protein>
    <submittedName>
        <fullName evidence="3">DUF6458 family protein</fullName>
    </submittedName>
</protein>
<dbReference type="EMBL" id="JBHMDG010000012">
    <property type="protein sequence ID" value="MFB9313441.1"/>
    <property type="molecule type" value="Genomic_DNA"/>
</dbReference>
<feature type="transmembrane region" description="Helical" evidence="1">
    <location>
        <begin position="31"/>
        <end position="51"/>
    </location>
</feature>
<reference evidence="3 4" key="1">
    <citation type="submission" date="2024-09" db="EMBL/GenBank/DDBJ databases">
        <authorList>
            <person name="Sun Q."/>
            <person name="Mori K."/>
        </authorList>
    </citation>
    <scope>NUCLEOTIDE SEQUENCE [LARGE SCALE GENOMIC DNA]</scope>
    <source>
        <strain evidence="3 4">JCM 9626</strain>
    </source>
</reference>
<evidence type="ECO:0000256" key="1">
    <source>
        <dbReference type="SAM" id="Phobius"/>
    </source>
</evidence>
<comment type="caution">
    <text evidence="3">The sequence shown here is derived from an EMBL/GenBank/DDBJ whole genome shotgun (WGS) entry which is preliminary data.</text>
</comment>
<keyword evidence="1" id="KW-0812">Transmembrane</keyword>
<dbReference type="RefSeq" id="WP_140007922.1">
    <property type="nucleotide sequence ID" value="NZ_JBHMDG010000012.1"/>
</dbReference>
<keyword evidence="1" id="KW-0472">Membrane</keyword>
<gene>
    <name evidence="3" type="ORF">ACFFRI_10335</name>
</gene>
<evidence type="ECO:0000313" key="3">
    <source>
        <dbReference type="EMBL" id="MFB9313441.1"/>
    </source>
</evidence>